<dbReference type="SMART" id="SM00421">
    <property type="entry name" value="HTH_LUXR"/>
    <property type="match status" value="1"/>
</dbReference>
<dbReference type="RefSeq" id="WP_190835667.1">
    <property type="nucleotide sequence ID" value="NZ_CAWPPI010000098.1"/>
</dbReference>
<accession>A0A8J7BYZ2</accession>
<dbReference type="InterPro" id="IPR027417">
    <property type="entry name" value="P-loop_NTPase"/>
</dbReference>
<reference evidence="2" key="1">
    <citation type="submission" date="2020-09" db="EMBL/GenBank/DDBJ databases">
        <title>Iningainema tapete sp. nov. (Scytonemataceae, Cyanobacteria) from greenhouses in central Florida (USA) produces two types of nodularin with biosynthetic potential for microcystin-LR and anabaenopeptins.</title>
        <authorList>
            <person name="Berthold D.E."/>
            <person name="Lefler F.W."/>
            <person name="Huang I.-S."/>
            <person name="Abdulla H."/>
            <person name="Zimba P.V."/>
            <person name="Laughinghouse H.D. IV."/>
        </authorList>
    </citation>
    <scope>NUCLEOTIDE SEQUENCE</scope>
    <source>
        <strain evidence="2">BLCCT55</strain>
    </source>
</reference>
<dbReference type="PRINTS" id="PR00038">
    <property type="entry name" value="HTHLUXR"/>
</dbReference>
<dbReference type="Gene3D" id="3.40.50.300">
    <property type="entry name" value="P-loop containing nucleotide triphosphate hydrolases"/>
    <property type="match status" value="1"/>
</dbReference>
<dbReference type="Gene3D" id="1.10.10.10">
    <property type="entry name" value="Winged helix-like DNA-binding domain superfamily/Winged helix DNA-binding domain"/>
    <property type="match status" value="1"/>
</dbReference>
<dbReference type="GO" id="GO:0006355">
    <property type="term" value="P:regulation of DNA-templated transcription"/>
    <property type="evidence" value="ECO:0007669"/>
    <property type="project" value="InterPro"/>
</dbReference>
<dbReference type="Proteomes" id="UP000629098">
    <property type="component" value="Unassembled WGS sequence"/>
</dbReference>
<dbReference type="GO" id="GO:0043531">
    <property type="term" value="F:ADP binding"/>
    <property type="evidence" value="ECO:0007669"/>
    <property type="project" value="InterPro"/>
</dbReference>
<keyword evidence="3" id="KW-1185">Reference proteome</keyword>
<gene>
    <name evidence="2" type="ORF">ICL16_32230</name>
</gene>
<proteinExistence type="predicted"/>
<dbReference type="SUPFAM" id="SSF52540">
    <property type="entry name" value="P-loop containing nucleoside triphosphate hydrolases"/>
    <property type="match status" value="1"/>
</dbReference>
<sequence>MDKDEFTLRFQELSPKPRKVLKLLLEGNTDDEIAQAISATPATVRKHVQNLCDRFGIRSEIAGLKLNRREELIVLVGKYKPELVSDRFRAIIAPVLATTTTVDDTPNQPHQDWGDAPDPSVLFETLEDHNTLKEWILQDHCRIVALLGMGGIGKTSLSVKLAQQIENEFEFIIWRSLRNAPPLTKLLTELINFLSRGQNILSQDVNITDKISILIEYLQKSRCLVILDNWHTILSPGDFAGHYKKDYKDYGQLLNRLGKQSHQSCLLLTSRETPREIPVLQAETVVVRTLEMQGSQKVARQILKDKKLSGEAQWGTLINVYRCNPLALKIVSKTIQELFDNDVAKFLAQSLTYVLRDIRILIEDQVNRLSELGKKILYWLAIQQKPATLEQLQESLCASKSVLPSDLIVALESLKERSLIETHKENSTSLFTLQPVVMEYIRDEIVKQVSQEIYEASLQASEPEKILNKLNLLRNHALKESQSDISEGKLTSIISLIKARLYTYEALRNQNTMIDSLNQIKSYLESKSKLEVGYAVENLYNLLEELKKNDI</sequence>
<name>A0A8J7BYZ2_9CYAN</name>
<dbReference type="AlphaFoldDB" id="A0A8J7BYZ2"/>
<organism evidence="2 3">
    <name type="scientific">Iningainema tapete BLCC-T55</name>
    <dbReference type="NCBI Taxonomy" id="2748662"/>
    <lineage>
        <taxon>Bacteria</taxon>
        <taxon>Bacillati</taxon>
        <taxon>Cyanobacteriota</taxon>
        <taxon>Cyanophyceae</taxon>
        <taxon>Nostocales</taxon>
        <taxon>Scytonemataceae</taxon>
        <taxon>Iningainema tapete</taxon>
    </lineage>
</organism>
<evidence type="ECO:0000313" key="3">
    <source>
        <dbReference type="Proteomes" id="UP000629098"/>
    </source>
</evidence>
<dbReference type="InterPro" id="IPR000792">
    <property type="entry name" value="Tscrpt_reg_LuxR_C"/>
</dbReference>
<dbReference type="InterPro" id="IPR002182">
    <property type="entry name" value="NB-ARC"/>
</dbReference>
<dbReference type="InterPro" id="IPR016032">
    <property type="entry name" value="Sig_transdc_resp-reg_C-effctor"/>
</dbReference>
<protein>
    <submittedName>
        <fullName evidence="2">NACHT domain-containing protein</fullName>
    </submittedName>
</protein>
<dbReference type="EMBL" id="JACXAE010000098">
    <property type="protein sequence ID" value="MBD2776597.1"/>
    <property type="molecule type" value="Genomic_DNA"/>
</dbReference>
<evidence type="ECO:0000313" key="2">
    <source>
        <dbReference type="EMBL" id="MBD2776597.1"/>
    </source>
</evidence>
<dbReference type="GO" id="GO:0003677">
    <property type="term" value="F:DNA binding"/>
    <property type="evidence" value="ECO:0007669"/>
    <property type="project" value="InterPro"/>
</dbReference>
<evidence type="ECO:0000259" key="1">
    <source>
        <dbReference type="SMART" id="SM00421"/>
    </source>
</evidence>
<dbReference type="SUPFAM" id="SSF46894">
    <property type="entry name" value="C-terminal effector domain of the bipartite response regulators"/>
    <property type="match status" value="1"/>
</dbReference>
<dbReference type="Pfam" id="PF00931">
    <property type="entry name" value="NB-ARC"/>
    <property type="match status" value="1"/>
</dbReference>
<dbReference type="Pfam" id="PF00196">
    <property type="entry name" value="GerE"/>
    <property type="match status" value="1"/>
</dbReference>
<comment type="caution">
    <text evidence="2">The sequence shown here is derived from an EMBL/GenBank/DDBJ whole genome shotgun (WGS) entry which is preliminary data.</text>
</comment>
<dbReference type="PRINTS" id="PR00364">
    <property type="entry name" value="DISEASERSIST"/>
</dbReference>
<dbReference type="InterPro" id="IPR036388">
    <property type="entry name" value="WH-like_DNA-bd_sf"/>
</dbReference>
<feature type="domain" description="HTH luxR-type" evidence="1">
    <location>
        <begin position="10"/>
        <end position="67"/>
    </location>
</feature>